<accession>A0ABU0ID79</accession>
<feature type="transmembrane region" description="Helical" evidence="1">
    <location>
        <begin position="179"/>
        <end position="196"/>
    </location>
</feature>
<dbReference type="Proteomes" id="UP001235269">
    <property type="component" value="Unassembled WGS sequence"/>
</dbReference>
<evidence type="ECO:0000259" key="2">
    <source>
        <dbReference type="Pfam" id="PF00892"/>
    </source>
</evidence>
<dbReference type="PROSITE" id="PS51257">
    <property type="entry name" value="PROKAR_LIPOPROTEIN"/>
    <property type="match status" value="1"/>
</dbReference>
<feature type="transmembrane region" description="Helical" evidence="1">
    <location>
        <begin position="100"/>
        <end position="118"/>
    </location>
</feature>
<feature type="domain" description="EamA" evidence="2">
    <location>
        <begin position="152"/>
        <end position="278"/>
    </location>
</feature>
<feature type="transmembrane region" description="Helical" evidence="1">
    <location>
        <begin position="208"/>
        <end position="228"/>
    </location>
</feature>
<keyword evidence="4" id="KW-1185">Reference proteome</keyword>
<organism evidence="3 4">
    <name type="scientific">Rhizobium paknamense</name>
    <dbReference type="NCBI Taxonomy" id="1206817"/>
    <lineage>
        <taxon>Bacteria</taxon>
        <taxon>Pseudomonadati</taxon>
        <taxon>Pseudomonadota</taxon>
        <taxon>Alphaproteobacteria</taxon>
        <taxon>Hyphomicrobiales</taxon>
        <taxon>Rhizobiaceae</taxon>
        <taxon>Rhizobium/Agrobacterium group</taxon>
        <taxon>Rhizobium</taxon>
    </lineage>
</organism>
<protein>
    <submittedName>
        <fullName evidence="3">Drug/metabolite transporter (DMT)-like permease</fullName>
    </submittedName>
</protein>
<feature type="transmembrane region" description="Helical" evidence="1">
    <location>
        <begin position="240"/>
        <end position="256"/>
    </location>
</feature>
<dbReference type="InterPro" id="IPR037185">
    <property type="entry name" value="EmrE-like"/>
</dbReference>
<dbReference type="InterPro" id="IPR000620">
    <property type="entry name" value="EamA_dom"/>
</dbReference>
<dbReference type="PANTHER" id="PTHR22911">
    <property type="entry name" value="ACYL-MALONYL CONDENSING ENZYME-RELATED"/>
    <property type="match status" value="1"/>
</dbReference>
<feature type="transmembrane region" description="Helical" evidence="1">
    <location>
        <begin position="147"/>
        <end position="167"/>
    </location>
</feature>
<feature type="transmembrane region" description="Helical" evidence="1">
    <location>
        <begin position="73"/>
        <end position="94"/>
    </location>
</feature>
<comment type="caution">
    <text evidence="3">The sequence shown here is derived from an EMBL/GenBank/DDBJ whole genome shotgun (WGS) entry which is preliminary data.</text>
</comment>
<evidence type="ECO:0000313" key="3">
    <source>
        <dbReference type="EMBL" id="MDQ0456198.1"/>
    </source>
</evidence>
<feature type="transmembrane region" description="Helical" evidence="1">
    <location>
        <begin position="125"/>
        <end position="141"/>
    </location>
</feature>
<dbReference type="Pfam" id="PF00892">
    <property type="entry name" value="EamA"/>
    <property type="match status" value="2"/>
</dbReference>
<evidence type="ECO:0000313" key="4">
    <source>
        <dbReference type="Proteomes" id="UP001235269"/>
    </source>
</evidence>
<dbReference type="PANTHER" id="PTHR22911:SF103">
    <property type="entry name" value="BLR2811 PROTEIN"/>
    <property type="match status" value="1"/>
</dbReference>
<dbReference type="EMBL" id="JAUSWH010000007">
    <property type="protein sequence ID" value="MDQ0456198.1"/>
    <property type="molecule type" value="Genomic_DNA"/>
</dbReference>
<dbReference type="Gene3D" id="1.10.3730.20">
    <property type="match status" value="2"/>
</dbReference>
<keyword evidence="1" id="KW-0472">Membrane</keyword>
<feature type="transmembrane region" description="Helical" evidence="1">
    <location>
        <begin position="262"/>
        <end position="280"/>
    </location>
</feature>
<keyword evidence="1" id="KW-0812">Transmembrane</keyword>
<evidence type="ECO:0000256" key="1">
    <source>
        <dbReference type="SAM" id="Phobius"/>
    </source>
</evidence>
<name>A0ABU0ID79_9HYPH</name>
<reference evidence="3 4" key="1">
    <citation type="submission" date="2023-07" db="EMBL/GenBank/DDBJ databases">
        <title>Genomic Encyclopedia of Type Strains, Phase IV (KMG-IV): sequencing the most valuable type-strain genomes for metagenomic binning, comparative biology and taxonomic classification.</title>
        <authorList>
            <person name="Goeker M."/>
        </authorList>
    </citation>
    <scope>NUCLEOTIDE SEQUENCE [LARGE SCALE GENOMIC DNA]</scope>
    <source>
        <strain evidence="3 4">DSM 100301</strain>
    </source>
</reference>
<sequence length="296" mass="31832">MKSTPLGYLFAIIAYTVFSCQDGISKHLGDSYSPVVVATIRYWAFAGFALVLASRAPGGLRAAVRSQRPVLQVLRGVLLGAQIVVSIWAFRYVGLAQSQAVFASGPIFVALLSVPLLGEKVGWRRWSAISVGLVGVLLILSPKADGFTPLVVLPLACALCGALYGILTRLVSRVDLPETSFFYMCMVGFAGSNLIAPFVFEGIAQKDWFWMLALCCTGIVGHFCLIKAYDNLSAVQVQPIAYWQLVLASLIAVVVFGESLKVNMVLGSLIVVAAGLFTVWREHVVAARNAKLVSSQ</sequence>
<dbReference type="RefSeq" id="WP_307158394.1">
    <property type="nucleotide sequence ID" value="NZ_JAUSWH010000007.1"/>
</dbReference>
<proteinExistence type="predicted"/>
<feature type="transmembrane region" description="Helical" evidence="1">
    <location>
        <begin position="35"/>
        <end position="53"/>
    </location>
</feature>
<dbReference type="SUPFAM" id="SSF103481">
    <property type="entry name" value="Multidrug resistance efflux transporter EmrE"/>
    <property type="match status" value="2"/>
</dbReference>
<feature type="domain" description="EamA" evidence="2">
    <location>
        <begin position="6"/>
        <end position="140"/>
    </location>
</feature>
<gene>
    <name evidence="3" type="ORF">QO005_002539</name>
</gene>
<keyword evidence="1" id="KW-1133">Transmembrane helix</keyword>